<dbReference type="GO" id="GO:0000272">
    <property type="term" value="P:polysaccharide catabolic process"/>
    <property type="evidence" value="ECO:0007669"/>
    <property type="project" value="UniProtKB-KW"/>
</dbReference>
<evidence type="ECO:0000313" key="7">
    <source>
        <dbReference type="Proteomes" id="UP000566813"/>
    </source>
</evidence>
<dbReference type="GO" id="GO:0008810">
    <property type="term" value="F:cellulase activity"/>
    <property type="evidence" value="ECO:0007669"/>
    <property type="project" value="InterPro"/>
</dbReference>
<protein>
    <submittedName>
        <fullName evidence="6">Glycoside hydrolase family 9 protein</fullName>
    </submittedName>
</protein>
<dbReference type="CDD" id="cd02850">
    <property type="entry name" value="E_set_Cellulase_N"/>
    <property type="match status" value="1"/>
</dbReference>
<evidence type="ECO:0000256" key="1">
    <source>
        <dbReference type="ARBA" id="ARBA00007072"/>
    </source>
</evidence>
<organism evidence="6 7">
    <name type="scientific">Novosphingobium flavum</name>
    <dbReference type="NCBI Taxonomy" id="1778672"/>
    <lineage>
        <taxon>Bacteria</taxon>
        <taxon>Pseudomonadati</taxon>
        <taxon>Pseudomonadota</taxon>
        <taxon>Alphaproteobacteria</taxon>
        <taxon>Sphingomonadales</taxon>
        <taxon>Sphingomonadaceae</taxon>
        <taxon>Novosphingobium</taxon>
    </lineage>
</organism>
<dbReference type="AlphaFoldDB" id="A0A7X1FNS7"/>
<feature type="domain" description="Cellulase Ig-like" evidence="5">
    <location>
        <begin position="284"/>
        <end position="350"/>
    </location>
</feature>
<evidence type="ECO:0000256" key="2">
    <source>
        <dbReference type="ARBA" id="ARBA00023277"/>
    </source>
</evidence>
<reference evidence="6 7" key="1">
    <citation type="submission" date="2020-08" db="EMBL/GenBank/DDBJ databases">
        <title>The genome sequence of type strain Novosphingobium flavum NBRC 111647.</title>
        <authorList>
            <person name="Liu Y."/>
        </authorList>
    </citation>
    <scope>NUCLEOTIDE SEQUENCE [LARGE SCALE GENOMIC DNA]</scope>
    <source>
        <strain evidence="6 7">NBRC 111647</strain>
    </source>
</reference>
<dbReference type="SUPFAM" id="SSF81296">
    <property type="entry name" value="E set domains"/>
    <property type="match status" value="1"/>
</dbReference>
<evidence type="ECO:0000259" key="4">
    <source>
        <dbReference type="Pfam" id="PF00759"/>
    </source>
</evidence>
<dbReference type="Gene3D" id="1.50.10.10">
    <property type="match status" value="1"/>
</dbReference>
<dbReference type="InterPro" id="IPR014756">
    <property type="entry name" value="Ig_E-set"/>
</dbReference>
<dbReference type="Gene3D" id="2.60.40.10">
    <property type="entry name" value="Immunoglobulins"/>
    <property type="match status" value="1"/>
</dbReference>
<proteinExistence type="inferred from homology"/>
<keyword evidence="7" id="KW-1185">Reference proteome</keyword>
<comment type="similarity">
    <text evidence="1">Belongs to the glycosyl hydrolase 9 (cellulase E) family.</text>
</comment>
<dbReference type="RefSeq" id="WP_185662430.1">
    <property type="nucleotide sequence ID" value="NZ_JACLAW010000001.1"/>
</dbReference>
<dbReference type="EMBL" id="JACLAW010000001">
    <property type="protein sequence ID" value="MBC2664188.1"/>
    <property type="molecule type" value="Genomic_DNA"/>
</dbReference>
<name>A0A7X1FNS7_9SPHN</name>
<dbReference type="InterPro" id="IPR008928">
    <property type="entry name" value="6-hairpin_glycosidase_sf"/>
</dbReference>
<dbReference type="SUPFAM" id="SSF48208">
    <property type="entry name" value="Six-hairpin glycosidases"/>
    <property type="match status" value="1"/>
</dbReference>
<evidence type="ECO:0000313" key="6">
    <source>
        <dbReference type="EMBL" id="MBC2664188.1"/>
    </source>
</evidence>
<evidence type="ECO:0000259" key="5">
    <source>
        <dbReference type="Pfam" id="PF02927"/>
    </source>
</evidence>
<dbReference type="Pfam" id="PF02927">
    <property type="entry name" value="CelD_N"/>
    <property type="match status" value="1"/>
</dbReference>
<evidence type="ECO:0000256" key="3">
    <source>
        <dbReference type="ARBA" id="ARBA00023326"/>
    </source>
</evidence>
<dbReference type="InterPro" id="IPR006311">
    <property type="entry name" value="TAT_signal"/>
</dbReference>
<keyword evidence="2" id="KW-0119">Carbohydrate metabolism</keyword>
<dbReference type="InterPro" id="IPR012341">
    <property type="entry name" value="6hp_glycosidase-like_sf"/>
</dbReference>
<dbReference type="InterPro" id="IPR004197">
    <property type="entry name" value="Cellulase_Ig-like"/>
</dbReference>
<keyword evidence="6" id="KW-0378">Hydrolase</keyword>
<dbReference type="Pfam" id="PF00759">
    <property type="entry name" value="Glyco_hydro_9"/>
    <property type="match status" value="1"/>
</dbReference>
<gene>
    <name evidence="6" type="ORF">H7F51_01510</name>
</gene>
<feature type="domain" description="Glycoside hydrolase family 9" evidence="4">
    <location>
        <begin position="369"/>
        <end position="592"/>
    </location>
</feature>
<comment type="caution">
    <text evidence="6">The sequence shown here is derived from an EMBL/GenBank/DDBJ whole genome shotgun (WGS) entry which is preliminary data.</text>
</comment>
<sequence>MPNDKIAAHREAGILSCSRRGALRSGTALSLVAVLPASLAQAATRGADSAASLWQGRWPVRPLLQADLSKLLDEKGRHKPVHDRHVLDDMEDDAGWIASPAVQLGYTSERSRVGTRSLRFSTLLRNEEHIRAARRPNGTFQGDGVLFEGQPFAAFARLRFKQPQDWSGYNRISLWAYLHPTDNPINTISIQFLSEGASAGPLDPVAVHYVGDLRAGEWNHIVWEIPEHQRDRVVEFTIFQTLSGVSVAGADPRVTFDFDDLAVERIDAEPPKGWSIAPGTIAYSHVGYQPAGPKVAIAPEGPDQFELLDAEGGRTIATFPAQRIENARGIYRVLDFTGFAGPGRYRIRHGAAISEAFPIGEDAWRFTIEATLNAFYGLRCGFPLPGVHDACHQDVFAEYKGDKRSIEGGWHDAANLTQSPYRTHLSIYALLELHDALVRKGDHALAERALEEARWGLDWSVRTRFAPGLRALYNHVSYWTDSLRDTFDDVVQDDARGSVGRDDFQNTLGVLVAARAVRTLRRLEPAFAASLLKAATEDFALITAAISAPPTEALPREINEPSWRDTVGYLTLTAVELYRTTGNARYAEEAVRFGRWLVQIQERRFVDGIGISGYFYEDAGRTRIVHEYHNSFEDCGLLAFAALCDALPSHPEWMEWHVGLAIYAEHYCVSGSKASAPFDVVPAAVWRQADLDAPQPLDRTGMMLAKHPNAVFPTPPTPELIRRQMQQQYADGTPLGPNHRLRVFPLWYDHVRKGATTVHMSKTIGLGVAAAALHRPDLSDLAARQVQWVLGTNPFSRSLIYGVGNAFWQNFTVALPNFVGGMSLGFNSYEGDAPAWGNNAVFPYKEMWVYSNCRMAMNLARIGIGASVSGSAPQGAEFRNERTGAITRVRPGKFGIQLASGRYAVRFGGVEQSLSVADGTTLTLALDPLRSASLAAVVRSSNGRRRTIELSVTGSGSHQLETKIWNAKVVDAPDTVQAGKKPAIDTVIIEIIDPLSPWYLHCSSGSGPGNSVTLSGR</sequence>
<dbReference type="PROSITE" id="PS51318">
    <property type="entry name" value="TAT"/>
    <property type="match status" value="1"/>
</dbReference>
<dbReference type="InterPro" id="IPR013783">
    <property type="entry name" value="Ig-like_fold"/>
</dbReference>
<dbReference type="Proteomes" id="UP000566813">
    <property type="component" value="Unassembled WGS sequence"/>
</dbReference>
<dbReference type="InterPro" id="IPR001701">
    <property type="entry name" value="Glyco_hydro_9"/>
</dbReference>
<accession>A0A7X1FNS7</accession>
<keyword evidence="3" id="KW-0624">Polysaccharide degradation</keyword>